<dbReference type="Proteomes" id="UP000240542">
    <property type="component" value="Unassembled WGS sequence"/>
</dbReference>
<dbReference type="OrthoDB" id="9804511at2"/>
<dbReference type="GO" id="GO:0000224">
    <property type="term" value="F:peptide-N4-(N-acetyl-beta-glucosaminyl)asparagine amidase activity"/>
    <property type="evidence" value="ECO:0007669"/>
    <property type="project" value="TreeGrafter"/>
</dbReference>
<dbReference type="InterPro" id="IPR005887">
    <property type="entry name" value="GH92_a_mannosidase_put"/>
</dbReference>
<dbReference type="FunFam" id="1.20.1050.60:FF:000001">
    <property type="entry name" value="Putative alpha-1,2-mannosidase"/>
    <property type="match status" value="1"/>
</dbReference>
<dbReference type="Pfam" id="PF17678">
    <property type="entry name" value="Glyco_hydro_92N"/>
    <property type="match status" value="1"/>
</dbReference>
<dbReference type="InterPro" id="IPR050883">
    <property type="entry name" value="PNGase"/>
</dbReference>
<feature type="region of interest" description="Disordered" evidence="1">
    <location>
        <begin position="14"/>
        <end position="80"/>
    </location>
</feature>
<feature type="domain" description="Glycosyl hydrolase family 92 N-terminal" evidence="3">
    <location>
        <begin position="242"/>
        <end position="468"/>
    </location>
</feature>
<gene>
    <name evidence="4" type="ORF">CLV63_114115</name>
</gene>
<evidence type="ECO:0000259" key="3">
    <source>
        <dbReference type="Pfam" id="PF17678"/>
    </source>
</evidence>
<dbReference type="InterPro" id="IPR014718">
    <property type="entry name" value="GH-type_carb-bd"/>
</dbReference>
<feature type="region of interest" description="Disordered" evidence="1">
    <location>
        <begin position="982"/>
        <end position="1023"/>
    </location>
</feature>
<dbReference type="NCBIfam" id="TIGR01180">
    <property type="entry name" value="aman2_put"/>
    <property type="match status" value="1"/>
</dbReference>
<accession>A0A2P8DEP3</accession>
<dbReference type="Gene3D" id="3.30.2080.10">
    <property type="entry name" value="GH92 mannosidase domain"/>
    <property type="match status" value="1"/>
</dbReference>
<protein>
    <submittedName>
        <fullName evidence="4">Putative alpha-1,2-mannosidase</fullName>
    </submittedName>
</protein>
<evidence type="ECO:0000259" key="2">
    <source>
        <dbReference type="Pfam" id="PF07971"/>
    </source>
</evidence>
<dbReference type="GO" id="GO:0005829">
    <property type="term" value="C:cytosol"/>
    <property type="evidence" value="ECO:0007669"/>
    <property type="project" value="TreeGrafter"/>
</dbReference>
<evidence type="ECO:0000313" key="4">
    <source>
        <dbReference type="EMBL" id="PSK95682.1"/>
    </source>
</evidence>
<dbReference type="InterPro" id="IPR012939">
    <property type="entry name" value="Glyco_hydro_92"/>
</dbReference>
<dbReference type="Gene3D" id="1.20.1050.60">
    <property type="entry name" value="alpha-1,2-mannosidase"/>
    <property type="match status" value="1"/>
</dbReference>
<dbReference type="Gene3D" id="2.60.120.260">
    <property type="entry name" value="Galactose-binding domain-like"/>
    <property type="match status" value="1"/>
</dbReference>
<dbReference type="PANTHER" id="PTHR12143">
    <property type="entry name" value="PEPTIDE N-GLYCANASE PNGASE -RELATED"/>
    <property type="match status" value="1"/>
</dbReference>
<dbReference type="GO" id="GO:0005975">
    <property type="term" value="P:carbohydrate metabolic process"/>
    <property type="evidence" value="ECO:0007669"/>
    <property type="project" value="InterPro"/>
</dbReference>
<sequence>MALLVPMTANAPAAALAPPTAETDGTDFHTSFETGDQEPDWRDTAETGADGTPRHSGVAAPGGSGESAMHSRIGTGPKGGYTNKHGAGYTGAQAFGYGGSHTGEGRGYSYNKVFEVDIDVEARTQLSYLVFPEFTDEDLGYPSTHVAVDLAFDDGSYLSELKAEDQHGFALTPQGQGASKALYADQWNHVSADIGAVAEGRTISRILVAYDNPDHAGAFGGWIDDLRVGAAPRRDHDQLTDYVQTTRGTNSNGAFSRGNNFPATAVPHGFNFWTPTTDAGANGWIYQWHEKNNSDNRPEIQAFSAAHAPSPWMGDRNTFQVMPSGAKGAPDPGRKKRALPFSHDNETAKAHYYGVDFDNGMRAEITPADHSAVMRFTFGADHDANLVFDNITDEGKLNLDTESGAVTGYTDVASGLSEGATRMYVYATFDRPVTGGGRLDGDPGGDVTGYLKFEPGRDRAVTMRIATSLISVEQAERNLALEVPESGAFDRVQRRAQQQWEDKLGVIEVEGASEDQLVTLYSNLYRLFLYPNSGYENTGTGREPRYRYASPVSESGEHGETETGAKVVDGKVFVNNGFWDTYRTTWPAYALFSPEQAGAMADGFVEQYRDGGWISRWSSPGYANLMTGTSSDIAFADLHSKGVSNFDIEAAYDAALRNATVTPPNESVGRKGIATSIFKGYTPSETKEGMSWALEGYVNDHGIAEMSKALYEGAAKDDPRREEYRANAAYFGERAQNYVHMFDDRVGFFQGRKADGDWRLGESEYDPRIWGYDYTETNGWNMAFTVPHDGRGLANLYGGRAELGGKLDEFFATPETGTEDVAGSYERVIHEMREARDVRMGMYGHSNQPSHHIPYMYLYAGQPERTQETVREAMSRLYTGSEIGQGYPGDEDNGEMSAWWLFSALGFYPLQMGTGSYAVGSPLFTKATVNLENGRKLVVNAPDNSGANVYVQGLKVNGKDHTKTHVPHDVLAKGATLDFAMGPRPSSWGTGEDAAPPSPTEGDAVPRPVRDIATGGSSDDGDVAALFDDTTATRTEFGTGTPTIAFETPKPAEAVQYTLTSGPRGAAPSAWRLEGAADGGEWRTIDRREGQSFAWDDQTRPFVIAEPGEYARYRLVVEGGDGDVALSQLELLARP</sequence>
<feature type="domain" description="Glycosyl hydrolase family 92" evidence="2">
    <location>
        <begin position="474"/>
        <end position="983"/>
    </location>
</feature>
<keyword evidence="5" id="KW-1185">Reference proteome</keyword>
<dbReference type="SUPFAM" id="SSF48208">
    <property type="entry name" value="Six-hairpin glycosidases"/>
    <property type="match status" value="1"/>
</dbReference>
<dbReference type="Gene3D" id="2.70.98.10">
    <property type="match status" value="1"/>
</dbReference>
<dbReference type="InterPro" id="IPR041371">
    <property type="entry name" value="GH92_N"/>
</dbReference>
<organism evidence="4 5">
    <name type="scientific">Murinocardiopsis flavida</name>
    <dbReference type="NCBI Taxonomy" id="645275"/>
    <lineage>
        <taxon>Bacteria</taxon>
        <taxon>Bacillati</taxon>
        <taxon>Actinomycetota</taxon>
        <taxon>Actinomycetes</taxon>
        <taxon>Streptosporangiales</taxon>
        <taxon>Nocardiopsidaceae</taxon>
        <taxon>Murinocardiopsis</taxon>
    </lineage>
</organism>
<dbReference type="InterPro" id="IPR008928">
    <property type="entry name" value="6-hairpin_glycosidase_sf"/>
</dbReference>
<comment type="caution">
    <text evidence="4">The sequence shown here is derived from an EMBL/GenBank/DDBJ whole genome shotgun (WGS) entry which is preliminary data.</text>
</comment>
<evidence type="ECO:0000256" key="1">
    <source>
        <dbReference type="SAM" id="MobiDB-lite"/>
    </source>
</evidence>
<dbReference type="RefSeq" id="WP_106584612.1">
    <property type="nucleotide sequence ID" value="NZ_PYGA01000014.1"/>
</dbReference>
<dbReference type="FunFam" id="3.30.2080.10:FF:000001">
    <property type="entry name" value="Alpha-1,2-mannosidase subfamily"/>
    <property type="match status" value="1"/>
</dbReference>
<reference evidence="4 5" key="1">
    <citation type="submission" date="2018-03" db="EMBL/GenBank/DDBJ databases">
        <title>Genomic Encyclopedia of Archaeal and Bacterial Type Strains, Phase II (KMG-II): from individual species to whole genera.</title>
        <authorList>
            <person name="Goeker M."/>
        </authorList>
    </citation>
    <scope>NUCLEOTIDE SEQUENCE [LARGE SCALE GENOMIC DNA]</scope>
    <source>
        <strain evidence="4 5">DSM 45312</strain>
    </source>
</reference>
<dbReference type="GO" id="GO:0006516">
    <property type="term" value="P:glycoprotein catabolic process"/>
    <property type="evidence" value="ECO:0007669"/>
    <property type="project" value="TreeGrafter"/>
</dbReference>
<evidence type="ECO:0000313" key="5">
    <source>
        <dbReference type="Proteomes" id="UP000240542"/>
    </source>
</evidence>
<feature type="compositionally biased region" description="Low complexity" evidence="1">
    <location>
        <begin position="14"/>
        <end position="23"/>
    </location>
</feature>
<dbReference type="PANTHER" id="PTHR12143:SF43">
    <property type="entry name" value="PUTATIVE-RELATED"/>
    <property type="match status" value="1"/>
</dbReference>
<dbReference type="Pfam" id="PF07971">
    <property type="entry name" value="Glyco_hydro_92"/>
    <property type="match status" value="1"/>
</dbReference>
<proteinExistence type="predicted"/>
<dbReference type="AlphaFoldDB" id="A0A2P8DEP3"/>
<name>A0A2P8DEP3_9ACTN</name>
<dbReference type="GO" id="GO:0030246">
    <property type="term" value="F:carbohydrate binding"/>
    <property type="evidence" value="ECO:0007669"/>
    <property type="project" value="InterPro"/>
</dbReference>
<dbReference type="Gene3D" id="1.20.1610.10">
    <property type="entry name" value="alpha-1,2-mannosidases domains"/>
    <property type="match status" value="1"/>
</dbReference>
<dbReference type="EMBL" id="PYGA01000014">
    <property type="protein sequence ID" value="PSK95682.1"/>
    <property type="molecule type" value="Genomic_DNA"/>
</dbReference>